<accession>A0A2R5GQF7</accession>
<dbReference type="GO" id="GO:0035269">
    <property type="term" value="P:protein O-linked glycosylation via mannose"/>
    <property type="evidence" value="ECO:0007669"/>
    <property type="project" value="InterPro"/>
</dbReference>
<gene>
    <name evidence="4" type="ORF">FCC1311_070832</name>
</gene>
<organism evidence="4 5">
    <name type="scientific">Hondaea fermentalgiana</name>
    <dbReference type="NCBI Taxonomy" id="2315210"/>
    <lineage>
        <taxon>Eukaryota</taxon>
        <taxon>Sar</taxon>
        <taxon>Stramenopiles</taxon>
        <taxon>Bigyra</taxon>
        <taxon>Labyrinthulomycetes</taxon>
        <taxon>Thraustochytrida</taxon>
        <taxon>Thraustochytriidae</taxon>
        <taxon>Hondaea</taxon>
    </lineage>
</organism>
<feature type="signal peptide" evidence="2">
    <location>
        <begin position="1"/>
        <end position="22"/>
    </location>
</feature>
<dbReference type="AlphaFoldDB" id="A0A2R5GQF7"/>
<dbReference type="EMBL" id="BEYU01000084">
    <property type="protein sequence ID" value="GBG30863.1"/>
    <property type="molecule type" value="Genomic_DNA"/>
</dbReference>
<proteinExistence type="predicted"/>
<evidence type="ECO:0000259" key="3">
    <source>
        <dbReference type="Pfam" id="PF24785"/>
    </source>
</evidence>
<dbReference type="Pfam" id="PF24785">
    <property type="entry name" value="RXYLT1_C"/>
    <property type="match status" value="1"/>
</dbReference>
<sequence>MLIVAAVMALVVLGFVGHRGQQEHVAGGEALIVGEASSEANSNVQTAETRTSPMLRPGSQVPDTTFDEHEDPHVPETENFFEENSDEEEQQKETETVDEQQQEEEEQQPEAGKFSHLQKPVAVPNANAKVKVIKVCVQGPNPRVSSLFVRNGLGIFGSQLEFVMAPMLRDQLSQFVASGAIRAAAVPAAETCDPSWPRLNLAFQKGLTARTLATPGQTTFVVGDEYCKCPSDLCGGTSPKVPMRQYHSTSLSSGYLPLGARFEFEPVSSDEIVVAAARTHVYNFAGALTSTSRKQLNAILENAKNNPASPLSRGFVNVAPAWKKDAMADTYVSPTAYRAALLDSMFTLCPAGTNPEAFRIYEV</sequence>
<dbReference type="PANTHER" id="PTHR15576:SF1">
    <property type="entry name" value="RIBITOL-5-PHOSPHATE XYLOSYLTRANSFERASE 1"/>
    <property type="match status" value="1"/>
</dbReference>
<reference evidence="4 5" key="1">
    <citation type="submission" date="2017-12" db="EMBL/GenBank/DDBJ databases">
        <title>Sequencing, de novo assembly and annotation of complete genome of a new Thraustochytrid species, strain FCC1311.</title>
        <authorList>
            <person name="Sedici K."/>
            <person name="Godart F."/>
            <person name="Aiese Cigliano R."/>
            <person name="Sanseverino W."/>
            <person name="Barakat M."/>
            <person name="Ortet P."/>
            <person name="Marechal E."/>
            <person name="Cagnac O."/>
            <person name="Amato A."/>
        </authorList>
    </citation>
    <scope>NUCLEOTIDE SEQUENCE [LARGE SCALE GENOMIC DNA]</scope>
</reference>
<dbReference type="InterPro" id="IPR055286">
    <property type="entry name" value="RXYLT1-like"/>
</dbReference>
<evidence type="ECO:0000256" key="1">
    <source>
        <dbReference type="SAM" id="MobiDB-lite"/>
    </source>
</evidence>
<protein>
    <submittedName>
        <fullName evidence="4">UDP-D-xylose:ribitol-5-phosphate beta1,4-xylosyltransferase</fullName>
    </submittedName>
</protein>
<dbReference type="GO" id="GO:0120053">
    <property type="term" value="F:ribitol beta-1,4-xylosyltransferase activity"/>
    <property type="evidence" value="ECO:0007669"/>
    <property type="project" value="InterPro"/>
</dbReference>
<comment type="caution">
    <text evidence="4">The sequence shown here is derived from an EMBL/GenBank/DDBJ whole genome shotgun (WGS) entry which is preliminary data.</text>
</comment>
<dbReference type="PANTHER" id="PTHR15576">
    <property type="entry name" value="RIBITOL-5-PHOSPHATE XYLOSYLTRANSFERASE 1"/>
    <property type="match status" value="1"/>
</dbReference>
<evidence type="ECO:0000313" key="5">
    <source>
        <dbReference type="Proteomes" id="UP000241890"/>
    </source>
</evidence>
<feature type="compositionally biased region" description="Polar residues" evidence="1">
    <location>
        <begin position="39"/>
        <end position="52"/>
    </location>
</feature>
<dbReference type="Proteomes" id="UP000241890">
    <property type="component" value="Unassembled WGS sequence"/>
</dbReference>
<dbReference type="InterPro" id="IPR057538">
    <property type="entry name" value="RXYLT1_C"/>
</dbReference>
<feature type="chain" id="PRO_5015307070" evidence="2">
    <location>
        <begin position="23"/>
        <end position="363"/>
    </location>
</feature>
<keyword evidence="5" id="KW-1185">Reference proteome</keyword>
<feature type="compositionally biased region" description="Basic and acidic residues" evidence="1">
    <location>
        <begin position="66"/>
        <end position="76"/>
    </location>
</feature>
<name>A0A2R5GQF7_9STRA</name>
<feature type="region of interest" description="Disordered" evidence="1">
    <location>
        <begin position="39"/>
        <end position="117"/>
    </location>
</feature>
<evidence type="ECO:0000313" key="4">
    <source>
        <dbReference type="EMBL" id="GBG30863.1"/>
    </source>
</evidence>
<feature type="compositionally biased region" description="Acidic residues" evidence="1">
    <location>
        <begin position="79"/>
        <end position="108"/>
    </location>
</feature>
<evidence type="ECO:0000256" key="2">
    <source>
        <dbReference type="SAM" id="SignalP"/>
    </source>
</evidence>
<dbReference type="GO" id="GO:0005794">
    <property type="term" value="C:Golgi apparatus"/>
    <property type="evidence" value="ECO:0007669"/>
    <property type="project" value="TreeGrafter"/>
</dbReference>
<dbReference type="InParanoid" id="A0A2R5GQF7"/>
<dbReference type="OrthoDB" id="8560686at2759"/>
<keyword evidence="4" id="KW-0808">Transferase</keyword>
<feature type="domain" description="RXYLT1 C-terminal" evidence="3">
    <location>
        <begin position="264"/>
        <end position="362"/>
    </location>
</feature>
<keyword evidence="2" id="KW-0732">Signal</keyword>